<gene>
    <name evidence="1" type="ORF">WJX75_008509</name>
</gene>
<dbReference type="EMBL" id="JALJOT010000017">
    <property type="protein sequence ID" value="KAK9901689.1"/>
    <property type="molecule type" value="Genomic_DNA"/>
</dbReference>
<protein>
    <submittedName>
        <fullName evidence="1">Uncharacterized protein</fullName>
    </submittedName>
</protein>
<evidence type="ECO:0000313" key="1">
    <source>
        <dbReference type="EMBL" id="KAK9901689.1"/>
    </source>
</evidence>
<name>A0ABR2YBP1_9CHLO</name>
<dbReference type="Proteomes" id="UP001491310">
    <property type="component" value="Unassembled WGS sequence"/>
</dbReference>
<organism evidence="1 2">
    <name type="scientific">Coccomyxa subellipsoidea</name>
    <dbReference type="NCBI Taxonomy" id="248742"/>
    <lineage>
        <taxon>Eukaryota</taxon>
        <taxon>Viridiplantae</taxon>
        <taxon>Chlorophyta</taxon>
        <taxon>core chlorophytes</taxon>
        <taxon>Trebouxiophyceae</taxon>
        <taxon>Trebouxiophyceae incertae sedis</taxon>
        <taxon>Coccomyxaceae</taxon>
        <taxon>Coccomyxa</taxon>
    </lineage>
</organism>
<accession>A0ABR2YBP1</accession>
<reference evidence="1 2" key="1">
    <citation type="journal article" date="2024" name="Nat. Commun.">
        <title>Phylogenomics reveals the evolutionary origins of lichenization in chlorophyte algae.</title>
        <authorList>
            <person name="Puginier C."/>
            <person name="Libourel C."/>
            <person name="Otte J."/>
            <person name="Skaloud P."/>
            <person name="Haon M."/>
            <person name="Grisel S."/>
            <person name="Petersen M."/>
            <person name="Berrin J.G."/>
            <person name="Delaux P.M."/>
            <person name="Dal Grande F."/>
            <person name="Keller J."/>
        </authorList>
    </citation>
    <scope>NUCLEOTIDE SEQUENCE [LARGE SCALE GENOMIC DNA]</scope>
    <source>
        <strain evidence="1 2">SAG 216-7</strain>
    </source>
</reference>
<sequence>MKAHLRLGKAEILCVNYPAAVSHLNVLLDFAHRCKNLCDIDALRNQVETISKALLKYASKDDTVLIPRPVTMALAAAMPNYFCRMVRLMGKRKLAMHRDY</sequence>
<comment type="caution">
    <text evidence="1">The sequence shown here is derived from an EMBL/GenBank/DDBJ whole genome shotgun (WGS) entry which is preliminary data.</text>
</comment>
<proteinExistence type="predicted"/>
<evidence type="ECO:0000313" key="2">
    <source>
        <dbReference type="Proteomes" id="UP001491310"/>
    </source>
</evidence>
<keyword evidence="2" id="KW-1185">Reference proteome</keyword>